<keyword evidence="2" id="KW-1185">Reference proteome</keyword>
<comment type="caution">
    <text evidence="1">The sequence shown here is derived from an EMBL/GenBank/DDBJ whole genome shotgun (WGS) entry which is preliminary data.</text>
</comment>
<proteinExistence type="predicted"/>
<dbReference type="Proteomes" id="UP001482620">
    <property type="component" value="Unassembled WGS sequence"/>
</dbReference>
<gene>
    <name evidence="1" type="ORF">ILYODFUR_034898</name>
</gene>
<protein>
    <submittedName>
        <fullName evidence="1">Uncharacterized protein</fullName>
    </submittedName>
</protein>
<evidence type="ECO:0000313" key="1">
    <source>
        <dbReference type="EMBL" id="MEQ2249959.1"/>
    </source>
</evidence>
<organism evidence="1 2">
    <name type="scientific">Ilyodon furcidens</name>
    <name type="common">goldbreast splitfin</name>
    <dbReference type="NCBI Taxonomy" id="33524"/>
    <lineage>
        <taxon>Eukaryota</taxon>
        <taxon>Metazoa</taxon>
        <taxon>Chordata</taxon>
        <taxon>Craniata</taxon>
        <taxon>Vertebrata</taxon>
        <taxon>Euteleostomi</taxon>
        <taxon>Actinopterygii</taxon>
        <taxon>Neopterygii</taxon>
        <taxon>Teleostei</taxon>
        <taxon>Neoteleostei</taxon>
        <taxon>Acanthomorphata</taxon>
        <taxon>Ovalentaria</taxon>
        <taxon>Atherinomorphae</taxon>
        <taxon>Cyprinodontiformes</taxon>
        <taxon>Goodeidae</taxon>
        <taxon>Ilyodon</taxon>
    </lineage>
</organism>
<dbReference type="EMBL" id="JAHRIQ010087541">
    <property type="protein sequence ID" value="MEQ2249959.1"/>
    <property type="molecule type" value="Genomic_DNA"/>
</dbReference>
<sequence length="105" mass="12376">MKLSCTELNMELARRHFLGLKGWRASDNWLGQENLKFTPYWSGRRLMVRSISPSFSLYQHTIHYSSLLHWKQIAFGHFHLKYLDNQTMNYLNVCQSDIVLTGGKI</sequence>
<evidence type="ECO:0000313" key="2">
    <source>
        <dbReference type="Proteomes" id="UP001482620"/>
    </source>
</evidence>
<reference evidence="1 2" key="1">
    <citation type="submission" date="2021-06" db="EMBL/GenBank/DDBJ databases">
        <authorList>
            <person name="Palmer J.M."/>
        </authorList>
    </citation>
    <scope>NUCLEOTIDE SEQUENCE [LARGE SCALE GENOMIC DNA]</scope>
    <source>
        <strain evidence="2">if_2019</strain>
        <tissue evidence="1">Muscle</tissue>
    </source>
</reference>
<name>A0ABV0UYY4_9TELE</name>
<accession>A0ABV0UYY4</accession>